<dbReference type="STRING" id="984485.A0A1E4RQW4"/>
<dbReference type="OrthoDB" id="4026135at2759"/>
<evidence type="ECO:0000313" key="2">
    <source>
        <dbReference type="Proteomes" id="UP000095085"/>
    </source>
</evidence>
<dbReference type="GeneID" id="30994990"/>
<protein>
    <submittedName>
        <fullName evidence="1">Uncharacterized protein</fullName>
    </submittedName>
</protein>
<evidence type="ECO:0000313" key="1">
    <source>
        <dbReference type="EMBL" id="ODV69647.1"/>
    </source>
</evidence>
<accession>A0A1E4RQW4</accession>
<dbReference type="RefSeq" id="XP_020078714.1">
    <property type="nucleotide sequence ID" value="XM_020220440.1"/>
</dbReference>
<sequence>MNLFAAGKGEIGELIEFEAINQSKTIGFNEKLSLTSLPNEILHEIIFHLTYKTIDFTQNRFRSDIPQYLFSNNRYKYGVAEVYDDLISLSSTCVYFRVKLAPILFEYLSLVRCNEVDTLLENPGGFEMFSDAKTYERMFMKEILNTNFTECSKADLAKSSYKLGVVGERFPKSRYRELISCCNYVKTLECGNDVLRSGEVRLFPRIECLKILDRAVTESNSVPIDIDAYNNLECLNMLSISLSTLINVHGVVNLLTKIERLNLFCDFNQLEPNYSFDQCCELVQELFSHKKANRLKELNLYVNESCCLIYESVLTVLESFQSHFINLTNFNIRMADRRSGVLDTRTGWTICDSKTYQARFKSLFTGLSQMPKLKHFGFDIKLLSPLSGYLDLEMLNESIPRKKESFSLTVVDKLVDSLSGENMDIAEYIVKCFGVTDLHYEYSQVMEIANLYAYHNATSFINHIASPRDDPHELYLNINKLSVEKGWSIIQNGEIRNFFEKQLEIYFTKTANELSRQLAKSNLASASTYKLPSSFFGDPLYRKREYLQLTYAAPSSINTLPGTMPRNWDMTELKNYDENQTSIDSSTSFWLIESSLKEMEQYCLNRKPLSSLWA</sequence>
<dbReference type="EMBL" id="KV454538">
    <property type="protein sequence ID" value="ODV69647.1"/>
    <property type="molecule type" value="Genomic_DNA"/>
</dbReference>
<dbReference type="AlphaFoldDB" id="A0A1E4RQW4"/>
<dbReference type="Proteomes" id="UP000095085">
    <property type="component" value="Unassembled WGS sequence"/>
</dbReference>
<keyword evidence="2" id="KW-1185">Reference proteome</keyword>
<gene>
    <name evidence="1" type="ORF">HYPBUDRAFT_151326</name>
</gene>
<name>A0A1E4RQW4_9ASCO</name>
<organism evidence="1 2">
    <name type="scientific">Hyphopichia burtonii NRRL Y-1933</name>
    <dbReference type="NCBI Taxonomy" id="984485"/>
    <lineage>
        <taxon>Eukaryota</taxon>
        <taxon>Fungi</taxon>
        <taxon>Dikarya</taxon>
        <taxon>Ascomycota</taxon>
        <taxon>Saccharomycotina</taxon>
        <taxon>Pichiomycetes</taxon>
        <taxon>Debaryomycetaceae</taxon>
        <taxon>Hyphopichia</taxon>
    </lineage>
</organism>
<proteinExistence type="predicted"/>
<reference evidence="2" key="1">
    <citation type="submission" date="2016-05" db="EMBL/GenBank/DDBJ databases">
        <title>Comparative genomics of biotechnologically important yeasts.</title>
        <authorList>
            <consortium name="DOE Joint Genome Institute"/>
            <person name="Riley R."/>
            <person name="Haridas S."/>
            <person name="Wolfe K.H."/>
            <person name="Lopes M.R."/>
            <person name="Hittinger C.T."/>
            <person name="Goker M."/>
            <person name="Salamov A."/>
            <person name="Wisecaver J."/>
            <person name="Long T.M."/>
            <person name="Aerts A.L."/>
            <person name="Barry K."/>
            <person name="Choi C."/>
            <person name="Clum A."/>
            <person name="Coughlan A.Y."/>
            <person name="Deshpande S."/>
            <person name="Douglass A.P."/>
            <person name="Hanson S.J."/>
            <person name="Klenk H.-P."/>
            <person name="Labutti K."/>
            <person name="Lapidus A."/>
            <person name="Lindquist E."/>
            <person name="Lipzen A."/>
            <person name="Meier-Kolthoff J.P."/>
            <person name="Ohm R.A."/>
            <person name="Otillar R.P."/>
            <person name="Pangilinan J."/>
            <person name="Peng Y."/>
            <person name="Rokas A."/>
            <person name="Rosa C.A."/>
            <person name="Scheuner C."/>
            <person name="Sibirny A.A."/>
            <person name="Slot J.C."/>
            <person name="Stielow J.B."/>
            <person name="Sun H."/>
            <person name="Kurtzman C.P."/>
            <person name="Blackwell M."/>
            <person name="Grigoriev I.V."/>
            <person name="Jeffries T.W."/>
        </authorList>
    </citation>
    <scope>NUCLEOTIDE SEQUENCE [LARGE SCALE GENOMIC DNA]</scope>
    <source>
        <strain evidence="2">NRRL Y-1933</strain>
    </source>
</reference>